<keyword evidence="2" id="KW-1185">Reference proteome</keyword>
<name>A0A5K7YCH8_9BACT</name>
<dbReference type="EMBL" id="AP021874">
    <property type="protein sequence ID" value="BBO66125.1"/>
    <property type="molecule type" value="Genomic_DNA"/>
</dbReference>
<dbReference type="KEGG" id="dalk:DSCA_00550"/>
<dbReference type="RefSeq" id="WP_269434628.1">
    <property type="nucleotide sequence ID" value="NZ_AP021874.1"/>
</dbReference>
<protein>
    <submittedName>
        <fullName evidence="1">Uncharacterized protein</fullName>
    </submittedName>
</protein>
<gene>
    <name evidence="1" type="ORF">DSCA_00550</name>
</gene>
<sequence>MSKGLSELVATSIQAHNNIVDSHPLIEPFIDFFKDELVVIEVS</sequence>
<organism evidence="1 2">
    <name type="scientific">Desulfosarcina alkanivorans</name>
    <dbReference type="NCBI Taxonomy" id="571177"/>
    <lineage>
        <taxon>Bacteria</taxon>
        <taxon>Pseudomonadati</taxon>
        <taxon>Thermodesulfobacteriota</taxon>
        <taxon>Desulfobacteria</taxon>
        <taxon>Desulfobacterales</taxon>
        <taxon>Desulfosarcinaceae</taxon>
        <taxon>Desulfosarcina</taxon>
    </lineage>
</organism>
<evidence type="ECO:0000313" key="2">
    <source>
        <dbReference type="Proteomes" id="UP000427906"/>
    </source>
</evidence>
<dbReference type="AlphaFoldDB" id="A0A5K7YCH8"/>
<proteinExistence type="predicted"/>
<reference evidence="1 2" key="1">
    <citation type="submission" date="2019-11" db="EMBL/GenBank/DDBJ databases">
        <title>Comparative genomics of hydrocarbon-degrading Desulfosarcina strains.</title>
        <authorList>
            <person name="Watanabe M."/>
            <person name="Kojima H."/>
            <person name="Fukui M."/>
        </authorList>
    </citation>
    <scope>NUCLEOTIDE SEQUENCE [LARGE SCALE GENOMIC DNA]</scope>
    <source>
        <strain evidence="1 2">PL12</strain>
    </source>
</reference>
<accession>A0A5K7YCH8</accession>
<evidence type="ECO:0000313" key="1">
    <source>
        <dbReference type="EMBL" id="BBO66125.1"/>
    </source>
</evidence>
<dbReference type="Proteomes" id="UP000427906">
    <property type="component" value="Chromosome"/>
</dbReference>